<keyword evidence="1 11" id="KW-0813">Transport</keyword>
<evidence type="ECO:0000256" key="1">
    <source>
        <dbReference type="ARBA" id="ARBA00022448"/>
    </source>
</evidence>
<protein>
    <recommendedName>
        <fullName evidence="11">Potassium-transporting ATPase KdpC subunit</fullName>
    </recommendedName>
    <alternativeName>
        <fullName evidence="11">ATP phosphohydrolase [potassium-transporting] C chain</fullName>
    </alternativeName>
    <alternativeName>
        <fullName evidence="11">Potassium-binding and translocating subunit C</fullName>
    </alternativeName>
    <alternativeName>
        <fullName evidence="11">Potassium-translocating ATPase C chain</fullName>
    </alternativeName>
</protein>
<feature type="transmembrane region" description="Helical" evidence="11">
    <location>
        <begin position="20"/>
        <end position="43"/>
    </location>
</feature>
<proteinExistence type="inferred from homology"/>
<keyword evidence="3 11" id="KW-0633">Potassium transport</keyword>
<dbReference type="NCBIfam" id="TIGR00681">
    <property type="entry name" value="kdpC"/>
    <property type="match status" value="1"/>
</dbReference>
<comment type="similarity">
    <text evidence="11">Belongs to the KdpC family.</text>
</comment>
<keyword evidence="2 11" id="KW-1003">Cell membrane</keyword>
<gene>
    <name evidence="11 12" type="primary">kdpC</name>
    <name evidence="12" type="ORF">DI525_05360</name>
</gene>
<dbReference type="EMBL" id="QFRA01000009">
    <property type="protein sequence ID" value="PZR05086.1"/>
    <property type="molecule type" value="Genomic_DNA"/>
</dbReference>
<keyword evidence="5 11" id="KW-0547">Nucleotide-binding</keyword>
<keyword evidence="8 11" id="KW-1133">Transmembrane helix</keyword>
<keyword evidence="9 11" id="KW-0406">Ion transport</keyword>
<keyword evidence="4 11" id="KW-0812">Transmembrane</keyword>
<dbReference type="PANTHER" id="PTHR30042">
    <property type="entry name" value="POTASSIUM-TRANSPORTING ATPASE C CHAIN"/>
    <property type="match status" value="1"/>
</dbReference>
<sequence length="198" mass="20859">MARTSNSNGFRLASTTVRSFLVLTLILGIAYPLTVFGIGRIMLAQADGSIITNSQGKTTGSSLLAQEVTKPGFFYPRPSAAGDNGFDAMSSSATNLSPYSKDLRKAIADKRAEVAAREGVSPGDVPVDAVTSSGSGLDPHISSRYATLQTPRVARERGIDQHQVRQMIATATETNFTGNADGAPVNVVKLNQALSELK</sequence>
<reference evidence="12 13" key="1">
    <citation type="submission" date="2017-08" db="EMBL/GenBank/DDBJ databases">
        <title>Infants hospitalized years apart are colonized by the same room-sourced microbial strains.</title>
        <authorList>
            <person name="Brooks B."/>
            <person name="Olm M.R."/>
            <person name="Firek B.A."/>
            <person name="Baker R."/>
            <person name="Thomas B.C."/>
            <person name="Morowitz M.J."/>
            <person name="Banfield J.F."/>
        </authorList>
    </citation>
    <scope>NUCLEOTIDE SEQUENCE [LARGE SCALE GENOMIC DNA]</scope>
    <source>
        <strain evidence="12">S2_003_000_R1_3</strain>
    </source>
</reference>
<dbReference type="AlphaFoldDB" id="A0A2W5SZL2"/>
<dbReference type="GO" id="GO:0005524">
    <property type="term" value="F:ATP binding"/>
    <property type="evidence" value="ECO:0007669"/>
    <property type="project" value="UniProtKB-UniRule"/>
</dbReference>
<evidence type="ECO:0000256" key="5">
    <source>
        <dbReference type="ARBA" id="ARBA00022741"/>
    </source>
</evidence>
<evidence type="ECO:0000256" key="9">
    <source>
        <dbReference type="ARBA" id="ARBA00023065"/>
    </source>
</evidence>
<keyword evidence="10 11" id="KW-0472">Membrane</keyword>
<evidence type="ECO:0000256" key="10">
    <source>
        <dbReference type="ARBA" id="ARBA00023136"/>
    </source>
</evidence>
<dbReference type="Pfam" id="PF02669">
    <property type="entry name" value="KdpC"/>
    <property type="match status" value="1"/>
</dbReference>
<evidence type="ECO:0000256" key="4">
    <source>
        <dbReference type="ARBA" id="ARBA00022692"/>
    </source>
</evidence>
<accession>A0A2W5SZL2</accession>
<evidence type="ECO:0000256" key="7">
    <source>
        <dbReference type="ARBA" id="ARBA00022958"/>
    </source>
</evidence>
<evidence type="ECO:0000313" key="13">
    <source>
        <dbReference type="Proteomes" id="UP000249432"/>
    </source>
</evidence>
<dbReference type="GO" id="GO:0008556">
    <property type="term" value="F:P-type potassium transmembrane transporter activity"/>
    <property type="evidence" value="ECO:0007669"/>
    <property type="project" value="InterPro"/>
</dbReference>
<comment type="function">
    <text evidence="11">Part of the high-affinity ATP-driven potassium transport (or Kdp) system, which catalyzes the hydrolysis of ATP coupled with the electrogenic transport of potassium into the cytoplasm. This subunit acts as a catalytic chaperone that increases the ATP-binding affinity of the ATP-hydrolyzing subunit KdpB by the formation of a transient KdpB/KdpC/ATP ternary complex.</text>
</comment>
<organism evidence="12 13">
    <name type="scientific">Corynebacterium kroppenstedtii</name>
    <dbReference type="NCBI Taxonomy" id="161879"/>
    <lineage>
        <taxon>Bacteria</taxon>
        <taxon>Bacillati</taxon>
        <taxon>Actinomycetota</taxon>
        <taxon>Actinomycetes</taxon>
        <taxon>Mycobacteriales</taxon>
        <taxon>Corynebacteriaceae</taxon>
        <taxon>Corynebacterium</taxon>
    </lineage>
</organism>
<dbReference type="RefSeq" id="WP_303734740.1">
    <property type="nucleotide sequence ID" value="NZ_CAKZHK010000008.1"/>
</dbReference>
<keyword evidence="6 11" id="KW-0067">ATP-binding</keyword>
<evidence type="ECO:0000256" key="8">
    <source>
        <dbReference type="ARBA" id="ARBA00022989"/>
    </source>
</evidence>
<comment type="caution">
    <text evidence="12">The sequence shown here is derived from an EMBL/GenBank/DDBJ whole genome shotgun (WGS) entry which is preliminary data.</text>
</comment>
<comment type="subcellular location">
    <subcellularLocation>
        <location evidence="11">Cell membrane</location>
        <topology evidence="11">Single-pass membrane protein</topology>
    </subcellularLocation>
</comment>
<keyword evidence="7 11" id="KW-0630">Potassium</keyword>
<dbReference type="PIRSF" id="PIRSF001296">
    <property type="entry name" value="K_ATPase_KdpC"/>
    <property type="match status" value="1"/>
</dbReference>
<dbReference type="Proteomes" id="UP000249432">
    <property type="component" value="Unassembled WGS sequence"/>
</dbReference>
<evidence type="ECO:0000313" key="12">
    <source>
        <dbReference type="EMBL" id="PZR05086.1"/>
    </source>
</evidence>
<dbReference type="GO" id="GO:0005886">
    <property type="term" value="C:plasma membrane"/>
    <property type="evidence" value="ECO:0007669"/>
    <property type="project" value="UniProtKB-SubCell"/>
</dbReference>
<dbReference type="InterPro" id="IPR003820">
    <property type="entry name" value="KdpC"/>
</dbReference>
<dbReference type="PANTHER" id="PTHR30042:SF2">
    <property type="entry name" value="POTASSIUM-TRANSPORTING ATPASE KDPC SUBUNIT"/>
    <property type="match status" value="1"/>
</dbReference>
<comment type="subunit">
    <text evidence="11">The system is composed of three essential subunits: KdpA, KdpB and KdpC.</text>
</comment>
<evidence type="ECO:0000256" key="6">
    <source>
        <dbReference type="ARBA" id="ARBA00022840"/>
    </source>
</evidence>
<evidence type="ECO:0000256" key="3">
    <source>
        <dbReference type="ARBA" id="ARBA00022538"/>
    </source>
</evidence>
<evidence type="ECO:0000256" key="11">
    <source>
        <dbReference type="HAMAP-Rule" id="MF_00276"/>
    </source>
</evidence>
<evidence type="ECO:0000256" key="2">
    <source>
        <dbReference type="ARBA" id="ARBA00022475"/>
    </source>
</evidence>
<name>A0A2W5SZL2_9CORY</name>
<dbReference type="HAMAP" id="MF_00276">
    <property type="entry name" value="KdpC"/>
    <property type="match status" value="1"/>
</dbReference>